<keyword evidence="2" id="KW-0808">Transferase</keyword>
<dbReference type="InterPro" id="IPR029063">
    <property type="entry name" value="SAM-dependent_MTases_sf"/>
</dbReference>
<evidence type="ECO:0000313" key="3">
    <source>
        <dbReference type="Proteomes" id="UP000763557"/>
    </source>
</evidence>
<dbReference type="CDD" id="cd02440">
    <property type="entry name" value="AdoMet_MTases"/>
    <property type="match status" value="1"/>
</dbReference>
<dbReference type="Gene3D" id="3.40.50.150">
    <property type="entry name" value="Vaccinia Virus protein VP39"/>
    <property type="match status" value="1"/>
</dbReference>
<dbReference type="EMBL" id="JAAATY010000027">
    <property type="protein sequence ID" value="NRN69408.1"/>
    <property type="molecule type" value="Genomic_DNA"/>
</dbReference>
<gene>
    <name evidence="2" type="ORF">GC106_66650</name>
</gene>
<name>A0ABX2FDV8_9PSEU</name>
<feature type="domain" description="Methyltransferase" evidence="1">
    <location>
        <begin position="168"/>
        <end position="282"/>
    </location>
</feature>
<dbReference type="SUPFAM" id="SSF53335">
    <property type="entry name" value="S-adenosyl-L-methionine-dependent methyltransferases"/>
    <property type="match status" value="1"/>
</dbReference>
<dbReference type="GO" id="GO:0016740">
    <property type="term" value="F:transferase activity"/>
    <property type="evidence" value="ECO:0007669"/>
    <property type="project" value="UniProtKB-KW"/>
</dbReference>
<dbReference type="Proteomes" id="UP000763557">
    <property type="component" value="Unassembled WGS sequence"/>
</dbReference>
<dbReference type="InterPro" id="IPR025714">
    <property type="entry name" value="Methyltranfer_dom"/>
</dbReference>
<sequence length="348" mass="38024">MPETEVVDLWHDERIDAWQKYHLSGMPDLISSMNLCHALLALADSGLLDRLRGDEPRKAGDLLDGMDERVGTGLLRYLHVCGVLDEWHSTYRLSLRGRLLTEPVALARLGFYLEAYAPVTRNITGLLTGTLKYGVDVTRADGSLSKHTGTVTTTSYTAVVRTAMRGTSATRLLDLGCGSGALLVGMCAEQPELTGAGIDIAPAAIDAARQRAAASGLADRVDFVVADAFQPDTWPRACRSADVICGVGVLHEQFRDGEQAVVDILNRYADVLTGEKILLLGEPELRYDNRENDSDFFLVHVLTAQGIPRDRAGWLDVFGKTSLTCRRIYTNAVAGPRTCFYELTPRQG</sequence>
<reference evidence="2 3" key="1">
    <citation type="submission" date="2020-01" db="EMBL/GenBank/DDBJ databases">
        <title>Kibdelosporangium persica a novel Actinomycetes from a hot desert in Iran.</title>
        <authorList>
            <person name="Safaei N."/>
            <person name="Zaburannyi N."/>
            <person name="Mueller R."/>
            <person name="Wink J."/>
        </authorList>
    </citation>
    <scope>NUCLEOTIDE SEQUENCE [LARGE SCALE GENOMIC DNA]</scope>
    <source>
        <strain evidence="2 3">4NS15</strain>
    </source>
</reference>
<dbReference type="RefSeq" id="WP_312873139.1">
    <property type="nucleotide sequence ID" value="NZ_CBCSGW010000023.1"/>
</dbReference>
<keyword evidence="3" id="KW-1185">Reference proteome</keyword>
<accession>A0ABX2FDV8</accession>
<evidence type="ECO:0000259" key="1">
    <source>
        <dbReference type="Pfam" id="PF13847"/>
    </source>
</evidence>
<comment type="caution">
    <text evidence="2">The sequence shown here is derived from an EMBL/GenBank/DDBJ whole genome shotgun (WGS) entry which is preliminary data.</text>
</comment>
<evidence type="ECO:0000313" key="2">
    <source>
        <dbReference type="EMBL" id="NRN69408.1"/>
    </source>
</evidence>
<organism evidence="2 3">
    <name type="scientific">Kibdelosporangium persicum</name>
    <dbReference type="NCBI Taxonomy" id="2698649"/>
    <lineage>
        <taxon>Bacteria</taxon>
        <taxon>Bacillati</taxon>
        <taxon>Actinomycetota</taxon>
        <taxon>Actinomycetes</taxon>
        <taxon>Pseudonocardiales</taxon>
        <taxon>Pseudonocardiaceae</taxon>
        <taxon>Kibdelosporangium</taxon>
    </lineage>
</organism>
<proteinExistence type="predicted"/>
<dbReference type="Pfam" id="PF13847">
    <property type="entry name" value="Methyltransf_31"/>
    <property type="match status" value="1"/>
</dbReference>
<protein>
    <submittedName>
        <fullName evidence="2">Multifunctional cyclase-dehydratase-3-O-methyl transferase tcmN</fullName>
    </submittedName>
</protein>